<sequence>MNTSFMRKVYSLLILLFPLFIYGQTTTSKDIMEKWKEVDRLISIGNYEQTRPLLTDIKAYAIRQKDNPLFMRVFLAESTILRVNQTEEGRFELGQNHFHNYLHQSKDPVLQSLLTNFYAQFLEANIYIHLSDSKNSFLKLSQDKRREWIDSLYQKSLTAKPALLKQKIATWDTLFVQKENMSLTPTLYHYVASQYLEFLSSSPANKKLRTTLLDDLIAVSKQGKYADALSYLLAEKINRNELSTKAFELAYEKIIAENKSDYNAYLYYEIAIRYQQEDKLVDALRITSLARDAYPKSKWLNNVINLENEIKRPDLHIRHKNIEPAESYTPIHVDHKNMEQLYIRVYKTPNGLKSYKEGKVQRDSISQLVSVNADLSYEENLKLKPFSDYKRHQTIYKLNPLPYGSYVILFSNNKEFKDDGLFNRVSESNIAISDVYMTPFDNSAEEDKKQQQSFLLLNRKTGLPYANKKLDLYSITNEKPEKIASIRSDKNGLALFTANTPKIWNALADYSVYIPEEKQLLELDELGESYYRNMDEDEAGTNAMILTDRAIYRPGQTLHYKVILYNNDPKKGKVLPEQKFTLKLFGANGQQIDSVELKSNAYGSGHGQFNIPTEILNGRAFLQVFINKERISSSSIMVEEYKRPTFKVEFERNTATYKHEDTAIFKGKAMMLSGAPLINATVKYSVKISSYGRQYKNFTLIDSSLLSGPKGQFEIRIPLSDTALQKLEDFQINIQADVINQTGEMQSSSAYYSFRSKPWNLYIQSPPLIGSGKWKEIQVHTSNPNGEKLPMQGTVHIYRLDTGDKAISNEARNYFTQAEYHLLSPSEYEKYFPTAYDKKQQKDPKKILIATYSFDSKDTSLVKIDSNLFTPGSYSIEAESIQGKDSIKAQAITHVFDVATKKYNKQTFLNVSLDKEKYTIGEAFTVNIQSDVPEAKGAYLLRVKNNKKEIVAYLPLKDGKASYSSKITLDDTYPAIDWTVFMMVNNQAEYQAFQVPLSREDKKITIKTSTFRDKITPGQKEKWSFNILSKSKDQSAEVLASMYDASLNKFQELYYDDSFELAHRFQTVHFYNLLSQFQQQVNSYQQFGLQPQLDYMGGYLPGLNNYNFWGSPHLQLRGAVMQRSDSQVEFHEMSPQGLAGKTAGLTLDEVVVNGISADASFNRNVTEETVAQDKLDTQPKKAPDLSQVQARSNLQETAFFFPTLYSDQDGQVSFEFDSPEALTQWKLMLFAHQKDLHAGTASFYSLTQKELMLRPNLPRYFREGDEITLKAQVQNLSKDPQQGSARLEFINPVNNQVISELFLVDPADQAFQVSAENNQILNWKVKIPAGYPIIQVKMVAASQAFSDGEILELAILPNKVLITDTEKIILNGKETKDYTLSGQGKENLQAKIQLQSNPILEIISALDYLNNYPYECTEQTSSKWFGIKMVEYISKHYPAIATYFKEIKARDTQGRLEANSSLASLTLQEMPWLRDVQGDEKKLQALADLFNSNLQSQLRDLESKLFQSQLENGAFPWFQGGKANTDISVRILEVTGKVLRLDKSLVNAGMQQRMQRLLTYLDADTVIFKPKASSETALNYLYARHYWNGLTPLSAEQAQKLKAKIAQAPLITANSPAGNAARAWVVNQLFGAGKESQELKNRIQQEAIFDKDRGTYWPSNDRQYNSISLQSYLVEAYKLVDPSKLMEITQWLYYKKEANYWRSTWMTVDAIYALLLANNPQDFVLSNSVQVLVDQQAIQLNEAFLGQVSKQFSAEELASNKTLKVKNENDRRIYGRLYHQYFLPVEQVQGSVHELRISKEYLVERQGKWVVAKQAKLGERIKVRITLINDKPLQYVHVKDSRPSGVEPIYQPSGYKWYMGYYFTLKDASTNYFFDFLPKGKRTLEYEVTANNIGLFNSGISQVECMYDPTVNSRASNVKLEIIE</sequence>
<dbReference type="EMBL" id="WSQA01000003">
    <property type="protein sequence ID" value="MVZ61309.1"/>
    <property type="molecule type" value="Genomic_DNA"/>
</dbReference>
<dbReference type="InterPro" id="IPR041246">
    <property type="entry name" value="Bact_MG10"/>
</dbReference>
<dbReference type="Pfam" id="PF17973">
    <property type="entry name" value="bMG10"/>
    <property type="match status" value="1"/>
</dbReference>
<dbReference type="InterPro" id="IPR001599">
    <property type="entry name" value="Macroglobln_a2"/>
</dbReference>
<dbReference type="Proteomes" id="UP000435036">
    <property type="component" value="Unassembled WGS sequence"/>
</dbReference>
<dbReference type="Gene3D" id="2.60.40.1930">
    <property type="match status" value="1"/>
</dbReference>
<dbReference type="GO" id="GO:0004866">
    <property type="term" value="F:endopeptidase inhibitor activity"/>
    <property type="evidence" value="ECO:0007669"/>
    <property type="project" value="InterPro"/>
</dbReference>
<accession>A0A6N8KX48</accession>
<evidence type="ECO:0000313" key="4">
    <source>
        <dbReference type="Proteomes" id="UP000435036"/>
    </source>
</evidence>
<dbReference type="PANTHER" id="PTHR40094:SF1">
    <property type="entry name" value="UBIQUITIN DOMAIN-CONTAINING PROTEIN"/>
    <property type="match status" value="1"/>
</dbReference>
<dbReference type="InterPro" id="IPR002890">
    <property type="entry name" value="MG2"/>
</dbReference>
<gene>
    <name evidence="3" type="ORF">GQF63_04670</name>
</gene>
<protein>
    <submittedName>
        <fullName evidence="3">Alpha-2-macroglobulin</fullName>
    </submittedName>
</protein>
<dbReference type="Pfam" id="PF00207">
    <property type="entry name" value="A2M"/>
    <property type="match status" value="1"/>
</dbReference>
<dbReference type="InterPro" id="IPR051802">
    <property type="entry name" value="YfhM-like"/>
</dbReference>
<reference evidence="3 4" key="1">
    <citation type="submission" date="2019-12" db="EMBL/GenBank/DDBJ databases">
        <authorList>
            <person name="Dong K."/>
        </authorList>
    </citation>
    <scope>NUCLEOTIDE SEQUENCE [LARGE SCALE GENOMIC DNA]</scope>
    <source>
        <strain evidence="3 4">JCM 31225</strain>
    </source>
</reference>
<proteinExistence type="inferred from homology"/>
<dbReference type="Pfam" id="PF01835">
    <property type="entry name" value="MG2"/>
    <property type="match status" value="1"/>
</dbReference>
<organism evidence="3 4">
    <name type="scientific">Sphingobacterium humi</name>
    <dbReference type="NCBI Taxonomy" id="1796905"/>
    <lineage>
        <taxon>Bacteria</taxon>
        <taxon>Pseudomonadati</taxon>
        <taxon>Bacteroidota</taxon>
        <taxon>Sphingobacteriia</taxon>
        <taxon>Sphingobacteriales</taxon>
        <taxon>Sphingobacteriaceae</taxon>
        <taxon>Sphingobacterium</taxon>
    </lineage>
</organism>
<dbReference type="PANTHER" id="PTHR40094">
    <property type="entry name" value="ALPHA-2-MACROGLOBULIN HOMOLOG"/>
    <property type="match status" value="1"/>
</dbReference>
<name>A0A6N8KX48_9SPHI</name>
<feature type="domain" description="Alpha-2-macroglobulin" evidence="2">
    <location>
        <begin position="1197"/>
        <end position="1287"/>
    </location>
</feature>
<dbReference type="Gene3D" id="1.50.10.20">
    <property type="match status" value="1"/>
</dbReference>
<evidence type="ECO:0000256" key="1">
    <source>
        <dbReference type="ARBA" id="ARBA00010556"/>
    </source>
</evidence>
<dbReference type="SMART" id="SM01360">
    <property type="entry name" value="A2M"/>
    <property type="match status" value="1"/>
</dbReference>
<comment type="similarity">
    <text evidence="1">Belongs to the protease inhibitor I39 (alpha-2-macroglobulin) family. Bacterial alpha-2-macroglobulin subfamily.</text>
</comment>
<comment type="caution">
    <text evidence="3">The sequence shown here is derived from an EMBL/GenBank/DDBJ whole genome shotgun (WGS) entry which is preliminary data.</text>
</comment>
<keyword evidence="4" id="KW-1185">Reference proteome</keyword>
<evidence type="ECO:0000313" key="3">
    <source>
        <dbReference type="EMBL" id="MVZ61309.1"/>
    </source>
</evidence>
<evidence type="ECO:0000259" key="2">
    <source>
        <dbReference type="SMART" id="SM01360"/>
    </source>
</evidence>